<dbReference type="EC" id="5.6.2.4" evidence="5"/>
<dbReference type="InterPro" id="IPR027417">
    <property type="entry name" value="P-loop_NTPase"/>
</dbReference>
<evidence type="ECO:0000256" key="4">
    <source>
        <dbReference type="ARBA" id="ARBA00034617"/>
    </source>
</evidence>
<feature type="non-terminal residue" evidence="6">
    <location>
        <position position="191"/>
    </location>
</feature>
<evidence type="ECO:0000256" key="1">
    <source>
        <dbReference type="ARBA" id="ARBA00005446"/>
    </source>
</evidence>
<dbReference type="PANTHER" id="PTHR13710">
    <property type="entry name" value="DNA HELICASE RECQ FAMILY MEMBER"/>
    <property type="match status" value="1"/>
</dbReference>
<dbReference type="SUPFAM" id="SSF52540">
    <property type="entry name" value="P-loop containing nucleoside triphosphate hydrolases"/>
    <property type="match status" value="1"/>
</dbReference>
<evidence type="ECO:0000256" key="3">
    <source>
        <dbReference type="ARBA" id="ARBA00023235"/>
    </source>
</evidence>
<comment type="caution">
    <text evidence="6">The sequence shown here is derived from an EMBL/GenBank/DDBJ whole genome shotgun (WGS) entry which is preliminary data.</text>
</comment>
<evidence type="ECO:0000313" key="6">
    <source>
        <dbReference type="EMBL" id="KAL0562658.1"/>
    </source>
</evidence>
<reference evidence="6 7" key="1">
    <citation type="submission" date="2024-02" db="EMBL/GenBank/DDBJ databases">
        <title>A draft genome for the cacao thread blight pathogen Marasmius crinis-equi.</title>
        <authorList>
            <person name="Cohen S.P."/>
            <person name="Baruah I.K."/>
            <person name="Amoako-Attah I."/>
            <person name="Bukari Y."/>
            <person name="Meinhardt L.W."/>
            <person name="Bailey B.A."/>
        </authorList>
    </citation>
    <scope>NUCLEOTIDE SEQUENCE [LARGE SCALE GENOMIC DNA]</scope>
    <source>
        <strain evidence="6 7">GH-76</strain>
    </source>
</reference>
<keyword evidence="7" id="KW-1185">Reference proteome</keyword>
<gene>
    <name evidence="6" type="ORF">V5O48_019425</name>
</gene>
<dbReference type="EMBL" id="JBAHYK010004880">
    <property type="protein sequence ID" value="KAL0562658.1"/>
    <property type="molecule type" value="Genomic_DNA"/>
</dbReference>
<comment type="catalytic activity">
    <reaction evidence="4">
        <text>Couples ATP hydrolysis with the unwinding of duplex DNA by translocating in the 3'-5' direction.</text>
        <dbReference type="EC" id="5.6.2.4"/>
    </reaction>
</comment>
<dbReference type="Gene3D" id="3.40.50.300">
    <property type="entry name" value="P-loop containing nucleotide triphosphate hydrolases"/>
    <property type="match status" value="1"/>
</dbReference>
<name>A0ABR3EIG8_9AGAR</name>
<proteinExistence type="inferred from homology"/>
<dbReference type="Proteomes" id="UP001465976">
    <property type="component" value="Unassembled WGS sequence"/>
</dbReference>
<keyword evidence="2" id="KW-0238">DNA-binding</keyword>
<protein>
    <recommendedName>
        <fullName evidence="5">DNA 3'-5' helicase</fullName>
        <ecNumber evidence="5">5.6.2.4</ecNumber>
    </recommendedName>
</protein>
<keyword evidence="3" id="KW-0413">Isomerase</keyword>
<sequence length="191" mass="21608">MDLDDPKRNEELKNANEKRWREGREVTDRWMACTQAFGQGVDYGRVRAVIHVDPRDIVNYAQETGRGGRDGKPALCIAFWWKLPKGFYDPNSVDHLGRNEMRALLETGRCLRLCFAALDREVHSCVALNGELCGNCEVMAKLPYGYVTPDVARYDKPLVTVARQSEEGRLVTETVAMTVETNANDIREESA</sequence>
<organism evidence="6 7">
    <name type="scientific">Marasmius crinis-equi</name>
    <dbReference type="NCBI Taxonomy" id="585013"/>
    <lineage>
        <taxon>Eukaryota</taxon>
        <taxon>Fungi</taxon>
        <taxon>Dikarya</taxon>
        <taxon>Basidiomycota</taxon>
        <taxon>Agaricomycotina</taxon>
        <taxon>Agaricomycetes</taxon>
        <taxon>Agaricomycetidae</taxon>
        <taxon>Agaricales</taxon>
        <taxon>Marasmiineae</taxon>
        <taxon>Marasmiaceae</taxon>
        <taxon>Marasmius</taxon>
    </lineage>
</organism>
<dbReference type="PANTHER" id="PTHR13710:SF105">
    <property type="entry name" value="ATP-DEPENDENT DNA HELICASE Q1"/>
    <property type="match status" value="1"/>
</dbReference>
<evidence type="ECO:0000313" key="7">
    <source>
        <dbReference type="Proteomes" id="UP001465976"/>
    </source>
</evidence>
<evidence type="ECO:0000256" key="2">
    <source>
        <dbReference type="ARBA" id="ARBA00023125"/>
    </source>
</evidence>
<evidence type="ECO:0000256" key="5">
    <source>
        <dbReference type="ARBA" id="ARBA00034808"/>
    </source>
</evidence>
<comment type="similarity">
    <text evidence="1">Belongs to the helicase family. RecQ subfamily.</text>
</comment>
<accession>A0ABR3EIG8</accession>